<feature type="transmembrane region" description="Helical" evidence="6">
    <location>
        <begin position="375"/>
        <end position="393"/>
    </location>
</feature>
<dbReference type="AlphaFoldDB" id="A0A670KHY1"/>
<evidence type="ECO:0000256" key="6">
    <source>
        <dbReference type="SAM" id="Phobius"/>
    </source>
</evidence>
<keyword evidence="2 6" id="KW-0812">Transmembrane</keyword>
<comment type="subcellular location">
    <subcellularLocation>
        <location evidence="1">Membrane</location>
        <topology evidence="1">Multi-pass membrane protein</topology>
    </subcellularLocation>
</comment>
<feature type="domain" description="Ion transport" evidence="7">
    <location>
        <begin position="373"/>
        <end position="605"/>
    </location>
</feature>
<dbReference type="Gene3D" id="1.20.120.350">
    <property type="entry name" value="Voltage-gated potassium channels. Chain C"/>
    <property type="match status" value="1"/>
</dbReference>
<dbReference type="InterPro" id="IPR005821">
    <property type="entry name" value="Ion_trans_dom"/>
</dbReference>
<evidence type="ECO:0000256" key="3">
    <source>
        <dbReference type="ARBA" id="ARBA00022989"/>
    </source>
</evidence>
<protein>
    <recommendedName>
        <fullName evidence="7">Ion transport domain-containing protein</fullName>
    </recommendedName>
</protein>
<feature type="transmembrane region" description="Helical" evidence="6">
    <location>
        <begin position="463"/>
        <end position="489"/>
    </location>
</feature>
<evidence type="ECO:0000256" key="5">
    <source>
        <dbReference type="SAM" id="MobiDB-lite"/>
    </source>
</evidence>
<feature type="transmembrane region" description="Helical" evidence="6">
    <location>
        <begin position="127"/>
        <end position="146"/>
    </location>
</feature>
<proteinExistence type="predicted"/>
<dbReference type="Pfam" id="PF00520">
    <property type="entry name" value="Ion_trans"/>
    <property type="match status" value="1"/>
</dbReference>
<feature type="transmembrane region" description="Helical" evidence="6">
    <location>
        <begin position="59"/>
        <end position="78"/>
    </location>
</feature>
<evidence type="ECO:0000259" key="7">
    <source>
        <dbReference type="Pfam" id="PF00520"/>
    </source>
</evidence>
<feature type="transmembrane region" description="Helical" evidence="6">
    <location>
        <begin position="575"/>
        <end position="601"/>
    </location>
</feature>
<feature type="transmembrane region" description="Helical" evidence="6">
    <location>
        <begin position="182"/>
        <end position="201"/>
    </location>
</feature>
<sequence length="717" mass="83140">RRGALPSLGPSACQPSSSKAPPQSLLLAAAYVYDAQYNRNIPFDTSPRAVRLYYLYNHWTMQGATYFFIFVDLALALFEEPAVYLLPFLVTSLTEVLCLLVFFGRLFHFAQVTPRDVFWKDTKNICIMITILMTLIDLIVFGALRISSLRGVRWSRPLRPIFLINFAESRQIRRAFRSIRNTLPEITYVFLLFMFSVLMNLKTVEGLPYFSNYLEIVFDMYVLVTTANSPDVMMPAYDFSWWYFFLAVVYNNYRKHLKNEIRKLAYMKRRKMIEAFNLLKVKEEAEFVVKEDRWKRLVKLVAPDISTSHRELLLRICDEEQKGFVDKKSFVRLADLLNIQVITMKLHSHPLEVWIPHVYNSAPSLLLRKMVQHKVFVWMYDVIILINAVFIALDEENPFISYAEWVFLSLYIVEILLKLYTYEPRTFFARNQFWNCQQVLDIVFILRVLRLIRIIDSIQRFRVIMTTLINIVPTMLTFGGLALVVYYVFSIIGMEIFHGKVQFFGGNSTVQHALYCGNPALKDTTFARAKYCKNNFNDIASSFVVLMELTVVNQWHDILCKAAGFALVTHEAAKLYFITFHIVVVIMIINIFIAFILEAFFVEYSLEKSEVETAIEKKIQELGVGIQEDELLEGQLIDNMETSENDLGGEEGAATKKKPKGLMFKVASKRYRTVDALLQRMFEAEIPPEEEGPSLEQILNLSPDDTYLKNPTFNSAV</sequence>
<feature type="region of interest" description="Disordered" evidence="5">
    <location>
        <begin position="1"/>
        <end position="21"/>
    </location>
</feature>
<organism evidence="8 9">
    <name type="scientific">Podarcis muralis</name>
    <name type="common">Wall lizard</name>
    <name type="synonym">Lacerta muralis</name>
    <dbReference type="NCBI Taxonomy" id="64176"/>
    <lineage>
        <taxon>Eukaryota</taxon>
        <taxon>Metazoa</taxon>
        <taxon>Chordata</taxon>
        <taxon>Craniata</taxon>
        <taxon>Vertebrata</taxon>
        <taxon>Euteleostomi</taxon>
        <taxon>Lepidosauria</taxon>
        <taxon>Squamata</taxon>
        <taxon>Bifurcata</taxon>
        <taxon>Unidentata</taxon>
        <taxon>Episquamata</taxon>
        <taxon>Laterata</taxon>
        <taxon>Lacertibaenia</taxon>
        <taxon>Lacertidae</taxon>
        <taxon>Podarcis</taxon>
    </lineage>
</organism>
<accession>A0A670KHY1</accession>
<dbReference type="SUPFAM" id="SSF81324">
    <property type="entry name" value="Voltage-gated potassium channels"/>
    <property type="match status" value="1"/>
</dbReference>
<reference evidence="8 9" key="1">
    <citation type="journal article" date="2019" name="Proc. Natl. Acad. Sci. U.S.A.">
        <title>Regulatory changes in pterin and carotenoid genes underlie balanced color polymorphisms in the wall lizard.</title>
        <authorList>
            <person name="Andrade P."/>
            <person name="Pinho C."/>
            <person name="Perez I de Lanuza G."/>
            <person name="Afonso S."/>
            <person name="Brejcha J."/>
            <person name="Rubin C.J."/>
            <person name="Wallerman O."/>
            <person name="Pereira P."/>
            <person name="Sabatino S.J."/>
            <person name="Bellati A."/>
            <person name="Pellitteri-Rosa D."/>
            <person name="Bosakova Z."/>
            <person name="Bunikis I."/>
            <person name="Carretero M.A."/>
            <person name="Feiner N."/>
            <person name="Marsik P."/>
            <person name="Pauperio F."/>
            <person name="Salvi D."/>
            <person name="Soler L."/>
            <person name="While G.M."/>
            <person name="Uller T."/>
            <person name="Font E."/>
            <person name="Andersson L."/>
            <person name="Carneiro M."/>
        </authorList>
    </citation>
    <scope>NUCLEOTIDE SEQUENCE</scope>
</reference>
<reference evidence="8" key="2">
    <citation type="submission" date="2025-08" db="UniProtKB">
        <authorList>
            <consortium name="Ensembl"/>
        </authorList>
    </citation>
    <scope>IDENTIFICATION</scope>
</reference>
<dbReference type="GO" id="GO:0016020">
    <property type="term" value="C:membrane"/>
    <property type="evidence" value="ECO:0007669"/>
    <property type="project" value="UniProtKB-SubCell"/>
</dbReference>
<keyword evidence="4 6" id="KW-0472">Membrane</keyword>
<dbReference type="InterPro" id="IPR027359">
    <property type="entry name" value="Volt_channel_dom_sf"/>
</dbReference>
<dbReference type="Gene3D" id="1.10.287.70">
    <property type="match status" value="1"/>
</dbReference>
<dbReference type="PANTHER" id="PTHR46726">
    <property type="entry name" value="TWO PORE CHANNEL 3"/>
    <property type="match status" value="1"/>
</dbReference>
<dbReference type="PANTHER" id="PTHR46726:SF1">
    <property type="entry name" value="TWO-PORE CALCIUM CHANNEL 3"/>
    <property type="match status" value="1"/>
</dbReference>
<dbReference type="Proteomes" id="UP000472272">
    <property type="component" value="Chromosome 3"/>
</dbReference>
<reference evidence="8" key="3">
    <citation type="submission" date="2025-09" db="UniProtKB">
        <authorList>
            <consortium name="Ensembl"/>
        </authorList>
    </citation>
    <scope>IDENTIFICATION</scope>
</reference>
<keyword evidence="9" id="KW-1185">Reference proteome</keyword>
<evidence type="ECO:0000256" key="1">
    <source>
        <dbReference type="ARBA" id="ARBA00004141"/>
    </source>
</evidence>
<evidence type="ECO:0000313" key="8">
    <source>
        <dbReference type="Ensembl" id="ENSPMRP00000035264.1"/>
    </source>
</evidence>
<evidence type="ECO:0000256" key="2">
    <source>
        <dbReference type="ARBA" id="ARBA00022692"/>
    </source>
</evidence>
<name>A0A670KHY1_PODMU</name>
<feature type="transmembrane region" description="Helical" evidence="6">
    <location>
        <begin position="236"/>
        <end position="253"/>
    </location>
</feature>
<feature type="transmembrane region" description="Helical" evidence="6">
    <location>
        <begin position="399"/>
        <end position="420"/>
    </location>
</feature>
<dbReference type="Ensembl" id="ENSPMRT00000037391.1">
    <property type="protein sequence ID" value="ENSPMRP00000035264.1"/>
    <property type="gene ID" value="ENSPMRG00000022748.1"/>
</dbReference>
<dbReference type="GO" id="GO:0005216">
    <property type="term" value="F:monoatomic ion channel activity"/>
    <property type="evidence" value="ECO:0007669"/>
    <property type="project" value="InterPro"/>
</dbReference>
<evidence type="ECO:0000313" key="9">
    <source>
        <dbReference type="Proteomes" id="UP000472272"/>
    </source>
</evidence>
<dbReference type="GeneTree" id="ENSGT00940000162755"/>
<feature type="transmembrane region" description="Helical" evidence="6">
    <location>
        <begin position="85"/>
        <end position="107"/>
    </location>
</feature>
<keyword evidence="3 6" id="KW-1133">Transmembrane helix</keyword>
<evidence type="ECO:0000256" key="4">
    <source>
        <dbReference type="ARBA" id="ARBA00023136"/>
    </source>
</evidence>